<dbReference type="EMBL" id="LUUK01000204">
    <property type="protein sequence ID" value="OAI14097.1"/>
    <property type="molecule type" value="Genomic_DNA"/>
</dbReference>
<comment type="caution">
    <text evidence="1">The sequence shown here is derived from an EMBL/GenBank/DDBJ whole genome shotgun (WGS) entry which is preliminary data.</text>
</comment>
<protein>
    <submittedName>
        <fullName evidence="1">Uncharacterized protein</fullName>
    </submittedName>
</protein>
<reference evidence="2" key="1">
    <citation type="submission" date="2016-03" db="EMBL/GenBank/DDBJ databases">
        <authorList>
            <person name="Heylen K."/>
            <person name="De Vos P."/>
            <person name="Vekeman B."/>
        </authorList>
    </citation>
    <scope>NUCLEOTIDE SEQUENCE [LARGE SCALE GENOMIC DNA]</scope>
    <source>
        <strain evidence="2">R-45383</strain>
    </source>
</reference>
<dbReference type="STRING" id="702114.A1355_12810"/>
<keyword evidence="2" id="KW-1185">Reference proteome</keyword>
<gene>
    <name evidence="1" type="ORF">A1355_12810</name>
</gene>
<evidence type="ECO:0000313" key="2">
    <source>
        <dbReference type="Proteomes" id="UP000077628"/>
    </source>
</evidence>
<organism evidence="1 2">
    <name type="scientific">Methylomonas koyamae</name>
    <dbReference type="NCBI Taxonomy" id="702114"/>
    <lineage>
        <taxon>Bacteria</taxon>
        <taxon>Pseudomonadati</taxon>
        <taxon>Pseudomonadota</taxon>
        <taxon>Gammaproteobacteria</taxon>
        <taxon>Methylococcales</taxon>
        <taxon>Methylococcaceae</taxon>
        <taxon>Methylomonas</taxon>
    </lineage>
</organism>
<evidence type="ECO:0000313" key="1">
    <source>
        <dbReference type="EMBL" id="OAI14097.1"/>
    </source>
</evidence>
<proteinExistence type="predicted"/>
<dbReference type="AlphaFoldDB" id="A0A177N858"/>
<dbReference type="Proteomes" id="UP000077628">
    <property type="component" value="Unassembled WGS sequence"/>
</dbReference>
<name>A0A177N858_9GAMM</name>
<accession>A0A177N858</accession>
<sequence>MGISKYDVEVRDRAITESKNPASFLDAVFCIHYYNYETKHWGPLPKLPDITPEEVFGEFDQAEYQTCLEKSKALLLSTAYVGESAHKYPGAMPYEAALERMRKENPGFSPVAYERTAYRAMVAMR</sequence>